<sequence>MAGGSRSRLGCWTCRLRRKKCDELRPVCATCEGLGIACHGYGLRPEWMDGGEKEKAATAETRRQIKNAARREPPPAPARDRPDRSNSNALSPHHFPIPDDNAQLEEEFANVVLREHSQAGVTLTPGNTPTGPALKTGFRPGPAISFATLSRNENFNGFEGATTSLGTPRPVDYSLPQALKGREASLLMYYLDYVFPIQFRMYNPTAAEGGRGWLLSLLLRTPPMYHMTLAMSAHCYEMIEVPNGAKERKQASLAQLGSALQNLQQYIRVYSQQKDTRSLEDSMKVLGCILQMIAFIGFAGGVENWQIHMKGATDVVSGLVNVLISPIPFPEPDPSPQSSISPHDSEGSLLFNEDEVLLKFLMAVFTWIDIASAVSLGSSPFLAEHHERLLGGDDPPLRLDKIGGIQNWALISIGKIASLDSWKRTSQSNGTLSIIELAKRATLLESELEQAFDKFTKDRKHPIIRDRPALPYLTPLSEHADYVTELYGRAALTYLHVVVSGPCPELPEIRENVCKTMELLKRLPNPLLPRSAFWPILITASLALEEDEHTMIRNMISGAGVSETSVGLGWNVLKFLEECWKRRRLNNPVPSLGDGYWGDVMTSLHFKLMLM</sequence>
<proteinExistence type="predicted"/>
<dbReference type="GO" id="GO:0005634">
    <property type="term" value="C:nucleus"/>
    <property type="evidence" value="ECO:0007669"/>
    <property type="project" value="UniProtKB-SubCell"/>
</dbReference>
<dbReference type="InterPro" id="IPR001138">
    <property type="entry name" value="Zn2Cys6_DnaBD"/>
</dbReference>
<dbReference type="Proteomes" id="UP000235371">
    <property type="component" value="Unassembled WGS sequence"/>
</dbReference>
<dbReference type="STRING" id="1095630.A0A2J6SWY3"/>
<dbReference type="Gene3D" id="4.10.240.10">
    <property type="entry name" value="Zn(2)-C6 fungal-type DNA-binding domain"/>
    <property type="match status" value="1"/>
</dbReference>
<dbReference type="GO" id="GO:0000981">
    <property type="term" value="F:DNA-binding transcription factor activity, RNA polymerase II-specific"/>
    <property type="evidence" value="ECO:0007669"/>
    <property type="project" value="InterPro"/>
</dbReference>
<dbReference type="AlphaFoldDB" id="A0A2J6SWY3"/>
<dbReference type="InterPro" id="IPR036864">
    <property type="entry name" value="Zn2-C6_fun-type_DNA-bd_sf"/>
</dbReference>
<dbReference type="PANTHER" id="PTHR37534:SF26">
    <property type="entry name" value="TRANSCRIPTION FACTOR, PUTATIVE-RELATED"/>
    <property type="match status" value="1"/>
</dbReference>
<evidence type="ECO:0000256" key="1">
    <source>
        <dbReference type="ARBA" id="ARBA00004123"/>
    </source>
</evidence>
<dbReference type="PROSITE" id="PS00463">
    <property type="entry name" value="ZN2_CY6_FUNGAL_1"/>
    <property type="match status" value="1"/>
</dbReference>
<reference evidence="5 6" key="1">
    <citation type="submission" date="2016-04" db="EMBL/GenBank/DDBJ databases">
        <title>A degradative enzymes factory behind the ericoid mycorrhizal symbiosis.</title>
        <authorList>
            <consortium name="DOE Joint Genome Institute"/>
            <person name="Martino E."/>
            <person name="Morin E."/>
            <person name="Grelet G."/>
            <person name="Kuo A."/>
            <person name="Kohler A."/>
            <person name="Daghino S."/>
            <person name="Barry K."/>
            <person name="Choi C."/>
            <person name="Cichocki N."/>
            <person name="Clum A."/>
            <person name="Copeland A."/>
            <person name="Hainaut M."/>
            <person name="Haridas S."/>
            <person name="Labutti K."/>
            <person name="Lindquist E."/>
            <person name="Lipzen A."/>
            <person name="Khouja H.-R."/>
            <person name="Murat C."/>
            <person name="Ohm R."/>
            <person name="Olson A."/>
            <person name="Spatafora J."/>
            <person name="Veneault-Fourrey C."/>
            <person name="Henrissat B."/>
            <person name="Grigoriev I."/>
            <person name="Martin F."/>
            <person name="Perotto S."/>
        </authorList>
    </citation>
    <scope>NUCLEOTIDE SEQUENCE [LARGE SCALE GENOMIC DNA]</scope>
    <source>
        <strain evidence="5 6">E</strain>
    </source>
</reference>
<dbReference type="GeneID" id="36583598"/>
<dbReference type="Pfam" id="PF00172">
    <property type="entry name" value="Zn_clus"/>
    <property type="match status" value="1"/>
</dbReference>
<protein>
    <recommendedName>
        <fullName evidence="4">Zn(2)-C6 fungal-type domain-containing protein</fullName>
    </recommendedName>
</protein>
<evidence type="ECO:0000256" key="3">
    <source>
        <dbReference type="SAM" id="MobiDB-lite"/>
    </source>
</evidence>
<dbReference type="GO" id="GO:0000976">
    <property type="term" value="F:transcription cis-regulatory region binding"/>
    <property type="evidence" value="ECO:0007669"/>
    <property type="project" value="TreeGrafter"/>
</dbReference>
<comment type="subcellular location">
    <subcellularLocation>
        <location evidence="1">Nucleus</location>
    </subcellularLocation>
</comment>
<dbReference type="OrthoDB" id="5213892at2759"/>
<evidence type="ECO:0000313" key="6">
    <source>
        <dbReference type="Proteomes" id="UP000235371"/>
    </source>
</evidence>
<keyword evidence="2" id="KW-0539">Nucleus</keyword>
<feature type="region of interest" description="Disordered" evidence="3">
    <location>
        <begin position="47"/>
        <end position="99"/>
    </location>
</feature>
<gene>
    <name evidence="5" type="ORF">K444DRAFT_538181</name>
</gene>
<dbReference type="PROSITE" id="PS50048">
    <property type="entry name" value="ZN2_CY6_FUNGAL_2"/>
    <property type="match status" value="1"/>
</dbReference>
<evidence type="ECO:0000256" key="2">
    <source>
        <dbReference type="ARBA" id="ARBA00023242"/>
    </source>
</evidence>
<dbReference type="InParanoid" id="A0A2J6SWY3"/>
<dbReference type="GO" id="GO:0008270">
    <property type="term" value="F:zinc ion binding"/>
    <property type="evidence" value="ECO:0007669"/>
    <property type="project" value="InterPro"/>
</dbReference>
<dbReference type="InterPro" id="IPR021858">
    <property type="entry name" value="Fun_TF"/>
</dbReference>
<dbReference type="SUPFAM" id="SSF57701">
    <property type="entry name" value="Zn2/Cys6 DNA-binding domain"/>
    <property type="match status" value="1"/>
</dbReference>
<dbReference type="SMART" id="SM00066">
    <property type="entry name" value="GAL4"/>
    <property type="match status" value="1"/>
</dbReference>
<evidence type="ECO:0000259" key="4">
    <source>
        <dbReference type="PROSITE" id="PS50048"/>
    </source>
</evidence>
<dbReference type="PANTHER" id="PTHR37534">
    <property type="entry name" value="TRANSCRIPTIONAL ACTIVATOR PROTEIN UGA3"/>
    <property type="match status" value="1"/>
</dbReference>
<feature type="domain" description="Zn(2)-C6 fungal-type" evidence="4">
    <location>
        <begin position="10"/>
        <end position="38"/>
    </location>
</feature>
<dbReference type="RefSeq" id="XP_024732155.1">
    <property type="nucleotide sequence ID" value="XM_024875518.1"/>
</dbReference>
<dbReference type="CDD" id="cd00067">
    <property type="entry name" value="GAL4"/>
    <property type="match status" value="1"/>
</dbReference>
<keyword evidence="6" id="KW-1185">Reference proteome</keyword>
<name>A0A2J6SWY3_9HELO</name>
<feature type="compositionally biased region" description="Basic and acidic residues" evidence="3">
    <location>
        <begin position="47"/>
        <end position="84"/>
    </location>
</feature>
<accession>A0A2J6SWY3</accession>
<dbReference type="Pfam" id="PF11951">
    <property type="entry name" value="Fungal_trans_2"/>
    <property type="match status" value="1"/>
</dbReference>
<dbReference type="GO" id="GO:0045944">
    <property type="term" value="P:positive regulation of transcription by RNA polymerase II"/>
    <property type="evidence" value="ECO:0007669"/>
    <property type="project" value="TreeGrafter"/>
</dbReference>
<evidence type="ECO:0000313" key="5">
    <source>
        <dbReference type="EMBL" id="PMD55251.1"/>
    </source>
</evidence>
<organism evidence="5 6">
    <name type="scientific">Hyaloscypha bicolor E</name>
    <dbReference type="NCBI Taxonomy" id="1095630"/>
    <lineage>
        <taxon>Eukaryota</taxon>
        <taxon>Fungi</taxon>
        <taxon>Dikarya</taxon>
        <taxon>Ascomycota</taxon>
        <taxon>Pezizomycotina</taxon>
        <taxon>Leotiomycetes</taxon>
        <taxon>Helotiales</taxon>
        <taxon>Hyaloscyphaceae</taxon>
        <taxon>Hyaloscypha</taxon>
        <taxon>Hyaloscypha bicolor</taxon>
    </lineage>
</organism>
<dbReference type="EMBL" id="KZ613856">
    <property type="protein sequence ID" value="PMD55251.1"/>
    <property type="molecule type" value="Genomic_DNA"/>
</dbReference>